<dbReference type="Proteomes" id="UP000217348">
    <property type="component" value="Chromosome"/>
</dbReference>
<reference evidence="3" key="1">
    <citation type="submission" date="2017-06" db="EMBL/GenBank/DDBJ databases">
        <title>Capnocytophaga spp. assemblies.</title>
        <authorList>
            <person name="Gulvik C.A."/>
        </authorList>
    </citation>
    <scope>NUCLEOTIDE SEQUENCE [LARGE SCALE GENOMIC DNA]</scope>
    <source>
        <strain evidence="3">H2177</strain>
    </source>
</reference>
<feature type="transmembrane region" description="Helical" evidence="1">
    <location>
        <begin position="39"/>
        <end position="67"/>
    </location>
</feature>
<protein>
    <submittedName>
        <fullName evidence="2">Uncharacterized protein</fullName>
    </submittedName>
</protein>
<keyword evidence="1" id="KW-0812">Transmembrane</keyword>
<organism evidence="2 3">
    <name type="scientific">Capnocytophaga stomatis</name>
    <dbReference type="NCBI Taxonomy" id="1848904"/>
    <lineage>
        <taxon>Bacteria</taxon>
        <taxon>Pseudomonadati</taxon>
        <taxon>Bacteroidota</taxon>
        <taxon>Flavobacteriia</taxon>
        <taxon>Flavobacteriales</taxon>
        <taxon>Flavobacteriaceae</taxon>
        <taxon>Capnocytophaga</taxon>
    </lineage>
</organism>
<proteinExistence type="predicted"/>
<gene>
    <name evidence="2" type="ORF">CGC58_05880</name>
</gene>
<name>A0A250FW28_9FLAO</name>
<dbReference type="KEGG" id="csto:CGC58_05880"/>
<evidence type="ECO:0000313" key="2">
    <source>
        <dbReference type="EMBL" id="ATA89293.1"/>
    </source>
</evidence>
<evidence type="ECO:0000313" key="3">
    <source>
        <dbReference type="Proteomes" id="UP000217348"/>
    </source>
</evidence>
<feature type="transmembrane region" description="Helical" evidence="1">
    <location>
        <begin position="130"/>
        <end position="151"/>
    </location>
</feature>
<dbReference type="AlphaFoldDB" id="A0A250FW28"/>
<keyword evidence="1" id="KW-0472">Membrane</keyword>
<accession>A0A250FW28</accession>
<feature type="transmembrane region" description="Helical" evidence="1">
    <location>
        <begin position="157"/>
        <end position="173"/>
    </location>
</feature>
<evidence type="ECO:0000256" key="1">
    <source>
        <dbReference type="SAM" id="Phobius"/>
    </source>
</evidence>
<feature type="transmembrane region" description="Helical" evidence="1">
    <location>
        <begin position="87"/>
        <end position="110"/>
    </location>
</feature>
<sequence>MSDCCSLKIKKLLRFYYLKTKRWLNKEYKEPRQKINWPVLVVVAVPILILLGFIYLVSFLSVFGINFEYYFTIEDCLKALYVKASTHFYIASFVWGLIGLCLLYIFRFFIEERYKSNEKEKNIRVTNKVIITRMRFIITLLGLYFLCFKEIESYKNFHHLFLALLIILYLWFFQDKRIALITLVGFLCPLSLKIGEADGMKLLNSADKTTFNIILKNNDTILKEKDKNRYFIYKTTNYVFIMDETCKNNPQVVIRPTAEIQKMSFNPIKEK</sequence>
<keyword evidence="1" id="KW-1133">Transmembrane helix</keyword>
<dbReference type="EMBL" id="CP022387">
    <property type="protein sequence ID" value="ATA89293.1"/>
    <property type="molecule type" value="Genomic_DNA"/>
</dbReference>